<evidence type="ECO:0000256" key="3">
    <source>
        <dbReference type="SAM" id="Coils"/>
    </source>
</evidence>
<name>A0ABQ8C556_BRANA</name>
<protein>
    <recommendedName>
        <fullName evidence="6">WEB family protein</fullName>
    </recommendedName>
</protein>
<keyword evidence="5" id="KW-1185">Reference proteome</keyword>
<organism evidence="4 5">
    <name type="scientific">Brassica napus</name>
    <name type="common">Rape</name>
    <dbReference type="NCBI Taxonomy" id="3708"/>
    <lineage>
        <taxon>Eukaryota</taxon>
        <taxon>Viridiplantae</taxon>
        <taxon>Streptophyta</taxon>
        <taxon>Embryophyta</taxon>
        <taxon>Tracheophyta</taxon>
        <taxon>Spermatophyta</taxon>
        <taxon>Magnoliopsida</taxon>
        <taxon>eudicotyledons</taxon>
        <taxon>Gunneridae</taxon>
        <taxon>Pentapetalae</taxon>
        <taxon>rosids</taxon>
        <taxon>malvids</taxon>
        <taxon>Brassicales</taxon>
        <taxon>Brassicaceae</taxon>
        <taxon>Brassiceae</taxon>
        <taxon>Brassica</taxon>
    </lineage>
</organism>
<evidence type="ECO:0000313" key="4">
    <source>
        <dbReference type="EMBL" id="KAH0912214.1"/>
    </source>
</evidence>
<comment type="similarity">
    <text evidence="1">Belongs to the WEB family.</text>
</comment>
<sequence>MAERRLQKNPAAEAIPGTPRIRDVRIVSGSEVTGLCSRGSSRVPFKLKDNYDGVGEYDLNKMEEKAAKLEKDLIMKELETLDFLEALGSTKKIVKDLKLELQQQQPMRCMESPEHLRSEIKEMNHDERCHRTPMRSPDMIFMELKQANMNLGKTMDDLSMIRSYVESLNMNTVEHKDFLGVASLAEELNSLRLKHDDEERFITKNVSVNPQCEQVKMVVETNDNKQSSTCLKTARMRLVAARKMEEAARAAEALAIAEMTMLSSAKDQDEFCFPEPPRSPLTLKEQMQEDISIEIMRKLEEANEEVKQSQQALETALNRVEIANVKQLEAEDAVRQWNIESWKDQKAIKAKRSMKDDNIPRRSFLSHVSQHEPLDNLAKPMLKRNVSVGSGLNRKQVPNTDEKHLRRKFRFMHNTVPEQTELYCHTVDKKGNCNYSFYEFGVDVDIREDIQSIEMQIKLHEIGKNEKEKDWSSIVWRLDHRTSGSTVGLTLNHGKSNLRLKPYGEGEDLLGMSGIFEIKVEYSYI</sequence>
<proteinExistence type="inferred from homology"/>
<comment type="caution">
    <text evidence="4">The sequence shown here is derived from an EMBL/GenBank/DDBJ whole genome shotgun (WGS) entry which is preliminary data.</text>
</comment>
<evidence type="ECO:0000313" key="5">
    <source>
        <dbReference type="Proteomes" id="UP000824890"/>
    </source>
</evidence>
<evidence type="ECO:0008006" key="6">
    <source>
        <dbReference type="Google" id="ProtNLM"/>
    </source>
</evidence>
<evidence type="ECO:0000256" key="1">
    <source>
        <dbReference type="ARBA" id="ARBA00005485"/>
    </source>
</evidence>
<reference evidence="4 5" key="1">
    <citation type="submission" date="2021-05" db="EMBL/GenBank/DDBJ databases">
        <title>Genome Assembly of Synthetic Allotetraploid Brassica napus Reveals Homoeologous Exchanges between Subgenomes.</title>
        <authorList>
            <person name="Davis J.T."/>
        </authorList>
    </citation>
    <scope>NUCLEOTIDE SEQUENCE [LARGE SCALE GENOMIC DNA]</scope>
    <source>
        <strain evidence="5">cv. Da-Ae</strain>
        <tissue evidence="4">Seedling</tissue>
    </source>
</reference>
<dbReference type="PANTHER" id="PTHR32054">
    <property type="entry name" value="HEAVY CHAIN, PUTATIVE, EXPRESSED-RELATED-RELATED"/>
    <property type="match status" value="1"/>
</dbReference>
<evidence type="ECO:0000256" key="2">
    <source>
        <dbReference type="ARBA" id="ARBA00023054"/>
    </source>
</evidence>
<dbReference type="PANTHER" id="PTHR32054:SF91">
    <property type="entry name" value="WEB FAMILY PROTEIN"/>
    <property type="match status" value="1"/>
</dbReference>
<gene>
    <name evidence="4" type="ORF">HID58_035535</name>
</gene>
<keyword evidence="2 3" id="KW-0175">Coiled coil</keyword>
<accession>A0ABQ8C556</accession>
<dbReference type="EMBL" id="JAGKQM010000009">
    <property type="protein sequence ID" value="KAH0912214.1"/>
    <property type="molecule type" value="Genomic_DNA"/>
</dbReference>
<dbReference type="Proteomes" id="UP000824890">
    <property type="component" value="Unassembled WGS sequence"/>
</dbReference>
<feature type="coiled-coil region" evidence="3">
    <location>
        <begin position="292"/>
        <end position="323"/>
    </location>
</feature>